<feature type="compositionally biased region" description="Polar residues" evidence="8">
    <location>
        <begin position="208"/>
        <end position="223"/>
    </location>
</feature>
<dbReference type="Proteomes" id="UP000190274">
    <property type="component" value="Chromosome B"/>
</dbReference>
<feature type="compositionally biased region" description="Polar residues" evidence="8">
    <location>
        <begin position="138"/>
        <end position="148"/>
    </location>
</feature>
<evidence type="ECO:0000313" key="11">
    <source>
        <dbReference type="Proteomes" id="UP000190274"/>
    </source>
</evidence>
<evidence type="ECO:0000256" key="1">
    <source>
        <dbReference type="ARBA" id="ARBA00004335"/>
    </source>
</evidence>
<dbReference type="Pfam" id="PF13874">
    <property type="entry name" value="Nup54"/>
    <property type="match status" value="1"/>
</dbReference>
<feature type="compositionally biased region" description="Low complexity" evidence="8">
    <location>
        <begin position="1"/>
        <end position="19"/>
    </location>
</feature>
<organism evidence="10 11">
    <name type="scientific">Lachancea dasiensis</name>
    <dbReference type="NCBI Taxonomy" id="1072105"/>
    <lineage>
        <taxon>Eukaryota</taxon>
        <taxon>Fungi</taxon>
        <taxon>Dikarya</taxon>
        <taxon>Ascomycota</taxon>
        <taxon>Saccharomycotina</taxon>
        <taxon>Saccharomycetes</taxon>
        <taxon>Saccharomycetales</taxon>
        <taxon>Saccharomycetaceae</taxon>
        <taxon>Lachancea</taxon>
    </lineage>
</organism>
<dbReference type="InterPro" id="IPR024864">
    <property type="entry name" value="Nup54/Nup57/Nup44"/>
</dbReference>
<dbReference type="EMBL" id="LT598456">
    <property type="protein sequence ID" value="SCU80092.1"/>
    <property type="molecule type" value="Genomic_DNA"/>
</dbReference>
<feature type="compositionally biased region" description="Low complexity" evidence="8">
    <location>
        <begin position="91"/>
        <end position="129"/>
    </location>
</feature>
<name>A0A1G4ITH6_9SACH</name>
<dbReference type="AlphaFoldDB" id="A0A1G4ITH6"/>
<keyword evidence="6" id="KW-0653">Protein transport</keyword>
<evidence type="ECO:0000256" key="4">
    <source>
        <dbReference type="ARBA" id="ARBA00022448"/>
    </source>
</evidence>
<feature type="compositionally biased region" description="Gly residues" evidence="8">
    <location>
        <begin position="40"/>
        <end position="51"/>
    </location>
</feature>
<keyword evidence="4" id="KW-0813">Transport</keyword>
<feature type="compositionally biased region" description="Polar residues" evidence="8">
    <location>
        <begin position="167"/>
        <end position="185"/>
    </location>
</feature>
<dbReference type="GO" id="GO:0006999">
    <property type="term" value="P:nuclear pore organization"/>
    <property type="evidence" value="ECO:0007669"/>
    <property type="project" value="EnsemblFungi"/>
</dbReference>
<keyword evidence="6" id="KW-0906">Nuclear pore complex</keyword>
<keyword evidence="6" id="KW-0509">mRNA transport</keyword>
<dbReference type="GO" id="GO:0006607">
    <property type="term" value="P:NLS-bearing protein import into nucleus"/>
    <property type="evidence" value="ECO:0007669"/>
    <property type="project" value="EnsemblFungi"/>
</dbReference>
<dbReference type="InterPro" id="IPR025712">
    <property type="entry name" value="Nup54_alpha-helical_dom"/>
</dbReference>
<dbReference type="GO" id="GO:0036228">
    <property type="term" value="P:protein localization to nuclear inner membrane"/>
    <property type="evidence" value="ECO:0007669"/>
    <property type="project" value="EnsemblFungi"/>
</dbReference>
<dbReference type="STRING" id="1266660.A0A1G4ITH6"/>
<evidence type="ECO:0000259" key="9">
    <source>
        <dbReference type="Pfam" id="PF13874"/>
    </source>
</evidence>
<dbReference type="Pfam" id="PF13634">
    <property type="entry name" value="Nucleoporin_FG"/>
    <property type="match status" value="2"/>
</dbReference>
<feature type="compositionally biased region" description="Polar residues" evidence="8">
    <location>
        <begin position="65"/>
        <end position="74"/>
    </location>
</feature>
<dbReference type="PANTHER" id="PTHR13000">
    <property type="entry name" value="NUCLEOPORIN P54"/>
    <property type="match status" value="1"/>
</dbReference>
<keyword evidence="5" id="KW-0811">Translocation</keyword>
<gene>
    <name evidence="10" type="ORF">LADA_0B05006G</name>
</gene>
<keyword evidence="11" id="KW-1185">Reference proteome</keyword>
<evidence type="ECO:0000256" key="8">
    <source>
        <dbReference type="SAM" id="MobiDB-lite"/>
    </source>
</evidence>
<dbReference type="InterPro" id="IPR025574">
    <property type="entry name" value="Nucleoporin_FG_rpt"/>
</dbReference>
<evidence type="ECO:0000256" key="3">
    <source>
        <dbReference type="ARBA" id="ARBA00004620"/>
    </source>
</evidence>
<dbReference type="GO" id="GO:0031965">
    <property type="term" value="C:nuclear membrane"/>
    <property type="evidence" value="ECO:0007669"/>
    <property type="project" value="UniProtKB-SubCell"/>
</dbReference>
<feature type="region of interest" description="Disordered" evidence="8">
    <location>
        <begin position="1"/>
        <end position="239"/>
    </location>
</feature>
<dbReference type="GO" id="GO:0042802">
    <property type="term" value="F:identical protein binding"/>
    <property type="evidence" value="ECO:0007669"/>
    <property type="project" value="EnsemblFungi"/>
</dbReference>
<comment type="subcellular location">
    <subcellularLocation>
        <location evidence="1">Nucleus membrane</location>
        <topology evidence="1">Peripheral membrane protein</topology>
        <orientation evidence="1">Cytoplasmic side</orientation>
    </subcellularLocation>
    <subcellularLocation>
        <location evidence="3">Nucleus membrane</location>
        <topology evidence="3">Peripheral membrane protein</topology>
        <orientation evidence="3">Nucleoplasmic side</orientation>
    </subcellularLocation>
    <subcellularLocation>
        <location evidence="2">Nucleus</location>
        <location evidence="2">Nuclear pore complex</location>
    </subcellularLocation>
</comment>
<feature type="compositionally biased region" description="Low complexity" evidence="8">
    <location>
        <begin position="224"/>
        <end position="239"/>
    </location>
</feature>
<keyword evidence="7" id="KW-0539">Nucleus</keyword>
<evidence type="ECO:0000256" key="7">
    <source>
        <dbReference type="ARBA" id="ARBA00023242"/>
    </source>
</evidence>
<evidence type="ECO:0000256" key="6">
    <source>
        <dbReference type="ARBA" id="ARBA00023132"/>
    </source>
</evidence>
<accession>A0A1G4ITH6</accession>
<feature type="compositionally biased region" description="Low complexity" evidence="8">
    <location>
        <begin position="27"/>
        <end position="38"/>
    </location>
</feature>
<feature type="compositionally biased region" description="Low complexity" evidence="8">
    <location>
        <begin position="186"/>
        <end position="198"/>
    </location>
</feature>
<proteinExistence type="predicted"/>
<sequence length="524" mass="56975">MFNFGNSGANANSTTNSGSLFGNKPPSSSSTFSNSLNSGAGQGQATGGLFGQGNNQQQNQTSNGLFGQSNTASNGSGGVFGSKPTGGLSFGQSSNQAQQPASQKPSQSGSLFGNSGQQMPSSSQQPAGSSGTGGLFGNSGQQQTNNTPGGLFGNKPAVGTSGGLFGTGSQPQTQQNPTTGSLFGTQPQQQQQQQQQQQGGSLFGSARAINSTQPSFGWSQPGANQQTNQQPNQSQFQLQQQQQQQQIQQQQQQMQLQQQSNYPQQIQEQITKCKESWNPQSSRSKLRTFFHNKVNETEAMLYNKPPEVSQEEWDEALLQKPSPNVIPVQAFGFDDLNQRNILQRENVAQARMILSQTLEKLTQLSQKHDLETASRILKAQSRNVKIQQRIIKLGSSLAILKSKGLPLSVGEENMWSKYEKLLKRSNDPAGLGKNNELWARLSVLKERSKTISDQLDSTLVVISENSGSDKNLKNSGKHSDRRIDEEAENRVNKIAEILSNQQRGLCYLQDVLDKDEELINKYIS</sequence>
<reference evidence="11" key="1">
    <citation type="submission" date="2016-03" db="EMBL/GenBank/DDBJ databases">
        <authorList>
            <person name="Devillers H."/>
        </authorList>
    </citation>
    <scope>NUCLEOTIDE SEQUENCE [LARGE SCALE GENOMIC DNA]</scope>
</reference>
<dbReference type="GO" id="GO:0017056">
    <property type="term" value="F:structural constituent of nuclear pore"/>
    <property type="evidence" value="ECO:0007669"/>
    <property type="project" value="EnsemblFungi"/>
</dbReference>
<dbReference type="OrthoDB" id="6162375at2759"/>
<protein>
    <submittedName>
        <fullName evidence="10">LADA_0B05006g1_1</fullName>
    </submittedName>
</protein>
<evidence type="ECO:0000256" key="2">
    <source>
        <dbReference type="ARBA" id="ARBA00004567"/>
    </source>
</evidence>
<evidence type="ECO:0000313" key="10">
    <source>
        <dbReference type="EMBL" id="SCU80092.1"/>
    </source>
</evidence>
<dbReference type="PANTHER" id="PTHR13000:SF0">
    <property type="entry name" value="NUCLEOPORIN P54"/>
    <property type="match status" value="1"/>
</dbReference>
<evidence type="ECO:0000256" key="5">
    <source>
        <dbReference type="ARBA" id="ARBA00023010"/>
    </source>
</evidence>
<feature type="domain" description="Nucleoporin Nup54 alpha-helical" evidence="9">
    <location>
        <begin position="304"/>
        <end position="441"/>
    </location>
</feature>
<feature type="compositionally biased region" description="Low complexity" evidence="8">
    <location>
        <begin position="52"/>
        <end position="64"/>
    </location>
</feature>
<dbReference type="GO" id="GO:0044613">
    <property type="term" value="C:nuclear pore central transport channel"/>
    <property type="evidence" value="ECO:0007669"/>
    <property type="project" value="EnsemblFungi"/>
</dbReference>